<comment type="similarity">
    <text evidence="1">Belongs to the universal stress protein A family.</text>
</comment>
<keyword evidence="4" id="KW-1185">Reference proteome</keyword>
<organism evidence="3 4">
    <name type="scientific">Actinomadura rubteroloni</name>
    <dbReference type="NCBI Taxonomy" id="1926885"/>
    <lineage>
        <taxon>Bacteria</taxon>
        <taxon>Bacillati</taxon>
        <taxon>Actinomycetota</taxon>
        <taxon>Actinomycetes</taxon>
        <taxon>Streptosporangiales</taxon>
        <taxon>Thermomonosporaceae</taxon>
        <taxon>Actinomadura</taxon>
    </lineage>
</organism>
<dbReference type="RefSeq" id="WP_103565167.1">
    <property type="nucleotide sequence ID" value="NZ_MTBP01000003.1"/>
</dbReference>
<protein>
    <submittedName>
        <fullName evidence="3">Universal stress protein</fullName>
    </submittedName>
</protein>
<accession>A0A2P4UER8</accession>
<dbReference type="Proteomes" id="UP000242367">
    <property type="component" value="Unassembled WGS sequence"/>
</dbReference>
<comment type="caution">
    <text evidence="3">The sequence shown here is derived from an EMBL/GenBank/DDBJ whole genome shotgun (WGS) entry which is preliminary data.</text>
</comment>
<feature type="domain" description="UspA" evidence="2">
    <location>
        <begin position="10"/>
        <end position="141"/>
    </location>
</feature>
<sequence>MDERETARGVVVGWDGSAQGETALRWATDEARRRKAPLTVVHSWDVYVGPWSTAIVFPVTDVETAARGLLAEGVRHAREDVADVRGVLGRGTPAETLLKAAEHADLVVVGSRSHSAVGDLVTGSAAAEVAAHAPCPVVVVRGPLEVGGSGTPGPVVAGVDGSPASLEAVGVAFAEAALRGVPLELVLAWPRSVRPDPAPLVDADGLRDVAEERLFRLAAPWREKYPDVAVRADVVDGSPRDVLLSAAEHAALVVVGTRGRGGFRGLLFGSVSRALLDHAPCPVAVAHAADS</sequence>
<dbReference type="InterPro" id="IPR014729">
    <property type="entry name" value="Rossmann-like_a/b/a_fold"/>
</dbReference>
<dbReference type="InterPro" id="IPR006015">
    <property type="entry name" value="Universal_stress_UspA"/>
</dbReference>
<reference evidence="3 4" key="1">
    <citation type="journal article" date="2017" name="Chemistry">
        <title>Isolation, Biosynthesis and Chemical Modifications of Rubterolones A-F: Rare Tropolone Alkaloids from Actinomadura sp. 5-2.</title>
        <authorList>
            <person name="Guo H."/>
            <person name="Benndorf R."/>
            <person name="Leichnitz D."/>
            <person name="Klassen J.L."/>
            <person name="Vollmers J."/>
            <person name="Gorls H."/>
            <person name="Steinacker M."/>
            <person name="Weigel C."/>
            <person name="Dahse H.M."/>
            <person name="Kaster A.K."/>
            <person name="de Beer Z.W."/>
            <person name="Poulsen M."/>
            <person name="Beemelmanns C."/>
        </authorList>
    </citation>
    <scope>NUCLEOTIDE SEQUENCE [LARGE SCALE GENOMIC DNA]</scope>
    <source>
        <strain evidence="3 4">5-2</strain>
    </source>
</reference>
<dbReference type="InterPro" id="IPR006016">
    <property type="entry name" value="UspA"/>
</dbReference>
<dbReference type="AlphaFoldDB" id="A0A2P4UER8"/>
<evidence type="ECO:0000313" key="4">
    <source>
        <dbReference type="Proteomes" id="UP000242367"/>
    </source>
</evidence>
<feature type="domain" description="UspA" evidence="2">
    <location>
        <begin position="155"/>
        <end position="286"/>
    </location>
</feature>
<gene>
    <name evidence="3" type="ORF">BTM25_47180</name>
</gene>
<proteinExistence type="inferred from homology"/>
<dbReference type="Gene3D" id="3.40.50.620">
    <property type="entry name" value="HUPs"/>
    <property type="match status" value="2"/>
</dbReference>
<dbReference type="PRINTS" id="PR01438">
    <property type="entry name" value="UNVRSLSTRESS"/>
</dbReference>
<dbReference type="Pfam" id="PF00582">
    <property type="entry name" value="Usp"/>
    <property type="match status" value="2"/>
</dbReference>
<dbReference type="PANTHER" id="PTHR46268:SF6">
    <property type="entry name" value="UNIVERSAL STRESS PROTEIN UP12"/>
    <property type="match status" value="1"/>
</dbReference>
<dbReference type="PANTHER" id="PTHR46268">
    <property type="entry name" value="STRESS RESPONSE PROTEIN NHAX"/>
    <property type="match status" value="1"/>
</dbReference>
<evidence type="ECO:0000256" key="1">
    <source>
        <dbReference type="ARBA" id="ARBA00008791"/>
    </source>
</evidence>
<name>A0A2P4UER8_9ACTN</name>
<dbReference type="CDD" id="cd00293">
    <property type="entry name" value="USP-like"/>
    <property type="match status" value="1"/>
</dbReference>
<evidence type="ECO:0000259" key="2">
    <source>
        <dbReference type="Pfam" id="PF00582"/>
    </source>
</evidence>
<dbReference type="EMBL" id="MTBP01000003">
    <property type="protein sequence ID" value="POM23564.1"/>
    <property type="molecule type" value="Genomic_DNA"/>
</dbReference>
<evidence type="ECO:0000313" key="3">
    <source>
        <dbReference type="EMBL" id="POM23564.1"/>
    </source>
</evidence>
<dbReference type="SUPFAM" id="SSF52402">
    <property type="entry name" value="Adenine nucleotide alpha hydrolases-like"/>
    <property type="match status" value="2"/>
</dbReference>